<gene>
    <name evidence="1" type="ORF">BJ971_000624</name>
</gene>
<protein>
    <recommendedName>
        <fullName evidence="3">Aminoglycoside adenylyltransferase</fullName>
    </recommendedName>
</protein>
<proteinExistence type="predicted"/>
<comment type="caution">
    <text evidence="1">The sequence shown here is derived from an EMBL/GenBank/DDBJ whole genome shotgun (WGS) entry which is preliminary data.</text>
</comment>
<dbReference type="AlphaFoldDB" id="A0A7W7HSX1"/>
<dbReference type="InterPro" id="IPR019646">
    <property type="entry name" value="Aminoglyc_AdlTrfase"/>
</dbReference>
<accession>A0A7W7HSX1</accession>
<evidence type="ECO:0008006" key="3">
    <source>
        <dbReference type="Google" id="ProtNLM"/>
    </source>
</evidence>
<dbReference type="EMBL" id="JACHNH010000001">
    <property type="protein sequence ID" value="MBB4760068.1"/>
    <property type="molecule type" value="Genomic_DNA"/>
</dbReference>
<dbReference type="Proteomes" id="UP000578112">
    <property type="component" value="Unassembled WGS sequence"/>
</dbReference>
<evidence type="ECO:0000313" key="1">
    <source>
        <dbReference type="EMBL" id="MBB4760068.1"/>
    </source>
</evidence>
<keyword evidence="2" id="KW-1185">Reference proteome</keyword>
<sequence>MDPDLQLRAISEIVRASGAGLWLRGGWAMDFYLGEVTRPHLDIDFFCRDTDADRIVGALRGLGYRDVPGRAPAGLQHDLESPAGLDVQVTLLGEDADRCPTVPAGPYAGTRWPADLLAGAPGRIGAVSCPIVSPRAQIEIKEMMPVWVPGLARREKDRRDIALLRAAMVARKITPGRDANPGTMGA</sequence>
<evidence type="ECO:0000313" key="2">
    <source>
        <dbReference type="Proteomes" id="UP000578112"/>
    </source>
</evidence>
<reference evidence="1 2" key="1">
    <citation type="submission" date="2020-08" db="EMBL/GenBank/DDBJ databases">
        <title>Sequencing the genomes of 1000 actinobacteria strains.</title>
        <authorList>
            <person name="Klenk H.-P."/>
        </authorList>
    </citation>
    <scope>NUCLEOTIDE SEQUENCE [LARGE SCALE GENOMIC DNA]</scope>
    <source>
        <strain evidence="1 2">DSM 43149</strain>
    </source>
</reference>
<dbReference type="Gene3D" id="3.30.460.40">
    <property type="match status" value="1"/>
</dbReference>
<name>A0A7W7HSX1_9ACTN</name>
<organism evidence="1 2">
    <name type="scientific">Actinoplanes digitatis</name>
    <dbReference type="NCBI Taxonomy" id="1868"/>
    <lineage>
        <taxon>Bacteria</taxon>
        <taxon>Bacillati</taxon>
        <taxon>Actinomycetota</taxon>
        <taxon>Actinomycetes</taxon>
        <taxon>Micromonosporales</taxon>
        <taxon>Micromonosporaceae</taxon>
        <taxon>Actinoplanes</taxon>
    </lineage>
</organism>
<dbReference type="RefSeq" id="WP_184989607.1">
    <property type="nucleotide sequence ID" value="NZ_BOMK01000043.1"/>
</dbReference>
<dbReference type="Pfam" id="PF10706">
    <property type="entry name" value="Aminoglyc_resit"/>
    <property type="match status" value="1"/>
</dbReference>